<keyword evidence="2" id="KW-1185">Reference proteome</keyword>
<proteinExistence type="predicted"/>
<reference evidence="2" key="1">
    <citation type="journal article" date="2023" name="Front. Plant Sci.">
        <title>Chromosomal-level genome assembly of Melastoma candidum provides insights into trichome evolution.</title>
        <authorList>
            <person name="Zhong Y."/>
            <person name="Wu W."/>
            <person name="Sun C."/>
            <person name="Zou P."/>
            <person name="Liu Y."/>
            <person name="Dai S."/>
            <person name="Zhou R."/>
        </authorList>
    </citation>
    <scope>NUCLEOTIDE SEQUENCE [LARGE SCALE GENOMIC DNA]</scope>
</reference>
<evidence type="ECO:0000313" key="2">
    <source>
        <dbReference type="Proteomes" id="UP001057402"/>
    </source>
</evidence>
<accession>A0ACB9N3A8</accession>
<comment type="caution">
    <text evidence="1">The sequence shown here is derived from an EMBL/GenBank/DDBJ whole genome shotgun (WGS) entry which is preliminary data.</text>
</comment>
<evidence type="ECO:0000313" key="1">
    <source>
        <dbReference type="EMBL" id="KAI4330109.1"/>
    </source>
</evidence>
<name>A0ACB9N3A8_9MYRT</name>
<gene>
    <name evidence="1" type="ORF">MLD38_028416</name>
</gene>
<organism evidence="1 2">
    <name type="scientific">Melastoma candidum</name>
    <dbReference type="NCBI Taxonomy" id="119954"/>
    <lineage>
        <taxon>Eukaryota</taxon>
        <taxon>Viridiplantae</taxon>
        <taxon>Streptophyta</taxon>
        <taxon>Embryophyta</taxon>
        <taxon>Tracheophyta</taxon>
        <taxon>Spermatophyta</taxon>
        <taxon>Magnoliopsida</taxon>
        <taxon>eudicotyledons</taxon>
        <taxon>Gunneridae</taxon>
        <taxon>Pentapetalae</taxon>
        <taxon>rosids</taxon>
        <taxon>malvids</taxon>
        <taxon>Myrtales</taxon>
        <taxon>Melastomataceae</taxon>
        <taxon>Melastomatoideae</taxon>
        <taxon>Melastomateae</taxon>
        <taxon>Melastoma</taxon>
    </lineage>
</organism>
<dbReference type="Proteomes" id="UP001057402">
    <property type="component" value="Chromosome 8"/>
</dbReference>
<sequence>MAFEPPAVAGLRHHLSVHVSAATAKISAYLPSLEPSPDADKVAEILLHHHNPFHSLESTLQLHGISLSPPLLHQTLLRLVPYSKVSLSLFEFSRRSLDAPITPTSYSILIHSLSLARQFDAVWKLIVGMSQDSIELPKPAFRLFIRRLVSAGLTRQALRAFDDIPCFCDCFVSDAEDNIYLIDTLCKYGHVRIAAQVFKEKMKSAGSLFGHDAWVRVYSVLVYGWCKIGRVDMAERLLTEMVENGIEPNVVTYNILLNGICRRAWLSPDYRFEKVLRAADKVFEEMRERGIEPDVTSYSTVLHVYSRAHKPALVMDKLKEMKETGICPSLATYTSVIKCLVSCGRLREGEELIEEMVSKGVSPSAATYNCFFKEYRGRKDADAAISLYRRMKGMAGEVQSNVMCKPSMQTYNLLLSMFVKLDRMRLAEEVWEDMKVSGMGPDLDSYTLLIHDLCSKERWKQACRFFVEMIETGILPQKETFEMLYRGLIQSDKLRTWRRLKKRLDEESIAFANEFPGYHIKPYRR</sequence>
<dbReference type="EMBL" id="CM042887">
    <property type="protein sequence ID" value="KAI4330109.1"/>
    <property type="molecule type" value="Genomic_DNA"/>
</dbReference>
<protein>
    <submittedName>
        <fullName evidence="1">Uncharacterized protein</fullName>
    </submittedName>
</protein>